<dbReference type="AlphaFoldDB" id="A0A0A8ZWW2"/>
<proteinExistence type="predicted"/>
<sequence length="25" mass="2926">MAYINKHRLHLSHIHLNSVLSSKQV</sequence>
<name>A0A0A8ZWW2_ARUDO</name>
<reference evidence="1" key="2">
    <citation type="journal article" date="2015" name="Data Brief">
        <title>Shoot transcriptome of the giant reed, Arundo donax.</title>
        <authorList>
            <person name="Barrero R.A."/>
            <person name="Guerrero F.D."/>
            <person name="Moolhuijzen P."/>
            <person name="Goolsby J.A."/>
            <person name="Tidwell J."/>
            <person name="Bellgard S.E."/>
            <person name="Bellgard M.I."/>
        </authorList>
    </citation>
    <scope>NUCLEOTIDE SEQUENCE</scope>
    <source>
        <tissue evidence="1">Shoot tissue taken approximately 20 cm above the soil surface</tissue>
    </source>
</reference>
<reference evidence="1" key="1">
    <citation type="submission" date="2014-09" db="EMBL/GenBank/DDBJ databases">
        <authorList>
            <person name="Magalhaes I.L.F."/>
            <person name="Oliveira U."/>
            <person name="Santos F.R."/>
            <person name="Vidigal T.H.D.A."/>
            <person name="Brescovit A.D."/>
            <person name="Santos A.J."/>
        </authorList>
    </citation>
    <scope>NUCLEOTIDE SEQUENCE</scope>
    <source>
        <tissue evidence="1">Shoot tissue taken approximately 20 cm above the soil surface</tissue>
    </source>
</reference>
<organism evidence="1">
    <name type="scientific">Arundo donax</name>
    <name type="common">Giant reed</name>
    <name type="synonym">Donax arundinaceus</name>
    <dbReference type="NCBI Taxonomy" id="35708"/>
    <lineage>
        <taxon>Eukaryota</taxon>
        <taxon>Viridiplantae</taxon>
        <taxon>Streptophyta</taxon>
        <taxon>Embryophyta</taxon>
        <taxon>Tracheophyta</taxon>
        <taxon>Spermatophyta</taxon>
        <taxon>Magnoliopsida</taxon>
        <taxon>Liliopsida</taxon>
        <taxon>Poales</taxon>
        <taxon>Poaceae</taxon>
        <taxon>PACMAD clade</taxon>
        <taxon>Arundinoideae</taxon>
        <taxon>Arundineae</taxon>
        <taxon>Arundo</taxon>
    </lineage>
</organism>
<accession>A0A0A8ZWW2</accession>
<evidence type="ECO:0000313" key="1">
    <source>
        <dbReference type="EMBL" id="JAD39277.1"/>
    </source>
</evidence>
<protein>
    <submittedName>
        <fullName evidence="1">Uncharacterized protein</fullName>
    </submittedName>
</protein>
<dbReference type="EMBL" id="GBRH01258618">
    <property type="protein sequence ID" value="JAD39277.1"/>
    <property type="molecule type" value="Transcribed_RNA"/>
</dbReference>